<evidence type="ECO:0000256" key="4">
    <source>
        <dbReference type="ARBA" id="ARBA00023180"/>
    </source>
</evidence>
<feature type="domain" description="Bifunctional inhibitor/plant lipid transfer protein/seed storage helical" evidence="7">
    <location>
        <begin position="13"/>
        <end position="106"/>
    </location>
</feature>
<keyword evidence="2 6" id="KW-0732">Signal</keyword>
<dbReference type="GeneID" id="103696842"/>
<dbReference type="CDD" id="cd00010">
    <property type="entry name" value="AAI_LTSS"/>
    <property type="match status" value="1"/>
</dbReference>
<name>A0A8B7BHG7_PHODC</name>
<dbReference type="AlphaFoldDB" id="A0A8B7BHG7"/>
<feature type="compositionally biased region" description="Low complexity" evidence="5">
    <location>
        <begin position="145"/>
        <end position="168"/>
    </location>
</feature>
<dbReference type="Gene3D" id="1.10.110.10">
    <property type="entry name" value="Plant lipid-transfer and hydrophobic proteins"/>
    <property type="match status" value="1"/>
</dbReference>
<evidence type="ECO:0000313" key="8">
    <source>
        <dbReference type="Proteomes" id="UP000228380"/>
    </source>
</evidence>
<dbReference type="InterPro" id="IPR016140">
    <property type="entry name" value="Bifunc_inhib/LTP/seed_store"/>
</dbReference>
<evidence type="ECO:0000256" key="6">
    <source>
        <dbReference type="SAM" id="SignalP"/>
    </source>
</evidence>
<dbReference type="InterPro" id="IPR043325">
    <property type="entry name" value="LTSS"/>
</dbReference>
<comment type="similarity">
    <text evidence="1">Belongs to the plant LTP family.</text>
</comment>
<proteinExistence type="inferred from homology"/>
<keyword evidence="4" id="KW-0325">Glycoprotein</keyword>
<evidence type="ECO:0000259" key="7">
    <source>
        <dbReference type="Pfam" id="PF14368"/>
    </source>
</evidence>
<dbReference type="KEGG" id="pda:103696842"/>
<feature type="chain" id="PRO_5034580240" evidence="6">
    <location>
        <begin position="25"/>
        <end position="217"/>
    </location>
</feature>
<keyword evidence="8" id="KW-1185">Reference proteome</keyword>
<gene>
    <name evidence="9" type="primary">LOC103696842</name>
</gene>
<keyword evidence="3" id="KW-1015">Disulfide bond</keyword>
<evidence type="ECO:0000256" key="1">
    <source>
        <dbReference type="ARBA" id="ARBA00009748"/>
    </source>
</evidence>
<evidence type="ECO:0000256" key="3">
    <source>
        <dbReference type="ARBA" id="ARBA00023157"/>
    </source>
</evidence>
<protein>
    <submittedName>
        <fullName evidence="9">Non-specific lipid transfer protein GPI-anchored 23-like</fullName>
    </submittedName>
</protein>
<dbReference type="RefSeq" id="XP_008776786.1">
    <property type="nucleotide sequence ID" value="XM_008778564.3"/>
</dbReference>
<dbReference type="Proteomes" id="UP000228380">
    <property type="component" value="Chromosome 4"/>
</dbReference>
<dbReference type="SUPFAM" id="SSF47699">
    <property type="entry name" value="Bifunctional inhibitor/lipid-transfer protein/seed storage 2S albumin"/>
    <property type="match status" value="1"/>
</dbReference>
<reference evidence="9" key="2">
    <citation type="submission" date="2025-08" db="UniProtKB">
        <authorList>
            <consortium name="RefSeq"/>
        </authorList>
    </citation>
    <scope>IDENTIFICATION</scope>
    <source>
        <tissue evidence="9">Young leaves</tissue>
    </source>
</reference>
<evidence type="ECO:0000313" key="9">
    <source>
        <dbReference type="RefSeq" id="XP_008776786.1"/>
    </source>
</evidence>
<dbReference type="Pfam" id="PF14368">
    <property type="entry name" value="LTP_2"/>
    <property type="match status" value="1"/>
</dbReference>
<feature type="compositionally biased region" description="Pro residues" evidence="5">
    <location>
        <begin position="129"/>
        <end position="144"/>
    </location>
</feature>
<evidence type="ECO:0000256" key="2">
    <source>
        <dbReference type="ARBA" id="ARBA00022729"/>
    </source>
</evidence>
<feature type="signal peptide" evidence="6">
    <location>
        <begin position="1"/>
        <end position="24"/>
    </location>
</feature>
<sequence length="217" mass="22230">MKCISVVISLLAAILSAGMTPVSTQTPTACTSSLISSFTPCLNYLLGSTNGGGTPTAECCKSLASLVNSSTDCACLILTGNVPFSLPISRTLAISLPRMCRSTTSSVPLECRGTAMPLPGPGPVAFAPSLPPLPPMQSEPPTSPLEPTSLSPSSPLEPTSLSPSSPLQPASPPAEIGDANQGQRPLVLPSSAMKPSHIFSTTILPLLVIGIMLFDKF</sequence>
<dbReference type="PANTHER" id="PTHR33044">
    <property type="entry name" value="BIFUNCTIONAL INHIBITOR/LIPID-TRANSFER PROTEIN/SEED STORAGE 2S ALBUMIN SUPERFAMILY PROTEIN-RELATED"/>
    <property type="match status" value="1"/>
</dbReference>
<organism evidence="8 9">
    <name type="scientific">Phoenix dactylifera</name>
    <name type="common">Date palm</name>
    <dbReference type="NCBI Taxonomy" id="42345"/>
    <lineage>
        <taxon>Eukaryota</taxon>
        <taxon>Viridiplantae</taxon>
        <taxon>Streptophyta</taxon>
        <taxon>Embryophyta</taxon>
        <taxon>Tracheophyta</taxon>
        <taxon>Spermatophyta</taxon>
        <taxon>Magnoliopsida</taxon>
        <taxon>Liliopsida</taxon>
        <taxon>Arecaceae</taxon>
        <taxon>Coryphoideae</taxon>
        <taxon>Phoeniceae</taxon>
        <taxon>Phoenix</taxon>
    </lineage>
</organism>
<feature type="region of interest" description="Disordered" evidence="5">
    <location>
        <begin position="122"/>
        <end position="188"/>
    </location>
</feature>
<accession>A0A8B7BHG7</accession>
<dbReference type="InterPro" id="IPR036312">
    <property type="entry name" value="Bifun_inhib/LTP/seed_sf"/>
</dbReference>
<reference evidence="8" key="1">
    <citation type="journal article" date="2019" name="Nat. Commun.">
        <title>Genome-wide association mapping of date palm fruit traits.</title>
        <authorList>
            <person name="Hazzouri K.M."/>
            <person name="Gros-Balthazard M."/>
            <person name="Flowers J.M."/>
            <person name="Copetti D."/>
            <person name="Lemansour A."/>
            <person name="Lebrun M."/>
            <person name="Masmoudi K."/>
            <person name="Ferrand S."/>
            <person name="Dhar M.I."/>
            <person name="Fresquez Z.A."/>
            <person name="Rosas U."/>
            <person name="Zhang J."/>
            <person name="Talag J."/>
            <person name="Lee S."/>
            <person name="Kudrna D."/>
            <person name="Powell R.F."/>
            <person name="Leitch I.J."/>
            <person name="Krueger R.R."/>
            <person name="Wing R.A."/>
            <person name="Amiri K.M.A."/>
            <person name="Purugganan M.D."/>
        </authorList>
    </citation>
    <scope>NUCLEOTIDE SEQUENCE [LARGE SCALE GENOMIC DNA]</scope>
    <source>
        <strain evidence="8">cv. Khalas</strain>
    </source>
</reference>
<dbReference type="OrthoDB" id="1914452at2759"/>
<evidence type="ECO:0000256" key="5">
    <source>
        <dbReference type="SAM" id="MobiDB-lite"/>
    </source>
</evidence>